<feature type="transmembrane region" description="Helical" evidence="2">
    <location>
        <begin position="123"/>
        <end position="142"/>
    </location>
</feature>
<accession>A0A3N0CK01</accession>
<feature type="transmembrane region" description="Helical" evidence="2">
    <location>
        <begin position="38"/>
        <end position="57"/>
    </location>
</feature>
<comment type="caution">
    <text evidence="3">The sequence shown here is derived from an EMBL/GenBank/DDBJ whole genome shotgun (WGS) entry which is preliminary data.</text>
</comment>
<proteinExistence type="inferred from homology"/>
<evidence type="ECO:0000313" key="4">
    <source>
        <dbReference type="Proteomes" id="UP000267128"/>
    </source>
</evidence>
<dbReference type="EMBL" id="RJSE01000006">
    <property type="protein sequence ID" value="RNL63775.1"/>
    <property type="molecule type" value="Genomic_DNA"/>
</dbReference>
<dbReference type="Proteomes" id="UP000267128">
    <property type="component" value="Unassembled WGS sequence"/>
</dbReference>
<reference evidence="3 4" key="1">
    <citation type="submission" date="2018-11" db="EMBL/GenBank/DDBJ databases">
        <authorList>
            <person name="Li F."/>
        </authorList>
    </citation>
    <scope>NUCLEOTIDE SEQUENCE [LARGE SCALE GENOMIC DNA]</scope>
    <source>
        <strain evidence="3 4">Gsoil 097</strain>
    </source>
</reference>
<feature type="transmembrane region" description="Helical" evidence="2">
    <location>
        <begin position="92"/>
        <end position="117"/>
    </location>
</feature>
<keyword evidence="2" id="KW-0812">Transmembrane</keyword>
<evidence type="ECO:0008006" key="5">
    <source>
        <dbReference type="Google" id="ProtNLM"/>
    </source>
</evidence>
<keyword evidence="2" id="KW-1133">Transmembrane helix</keyword>
<dbReference type="AlphaFoldDB" id="A0A3N0CK01"/>
<dbReference type="InterPro" id="IPR051311">
    <property type="entry name" value="DedA_domain"/>
</dbReference>
<dbReference type="OrthoDB" id="3700600at2"/>
<organism evidence="3 4">
    <name type="scientific">Nocardioides marmoriginsengisoli</name>
    <dbReference type="NCBI Taxonomy" id="661483"/>
    <lineage>
        <taxon>Bacteria</taxon>
        <taxon>Bacillati</taxon>
        <taxon>Actinomycetota</taxon>
        <taxon>Actinomycetes</taxon>
        <taxon>Propionibacteriales</taxon>
        <taxon>Nocardioidaceae</taxon>
        <taxon>Nocardioides</taxon>
    </lineage>
</organism>
<evidence type="ECO:0000256" key="2">
    <source>
        <dbReference type="SAM" id="Phobius"/>
    </source>
</evidence>
<name>A0A3N0CK01_9ACTN</name>
<dbReference type="RefSeq" id="WP_123227162.1">
    <property type="nucleotide sequence ID" value="NZ_RJSE01000006.1"/>
</dbReference>
<comment type="similarity">
    <text evidence="1">Belongs to the DedA family.</text>
</comment>
<gene>
    <name evidence="3" type="ORF">EFK50_08590</name>
</gene>
<keyword evidence="4" id="KW-1185">Reference proteome</keyword>
<protein>
    <recommendedName>
        <fullName evidence="5">DedA family protein</fullName>
    </recommendedName>
</protein>
<sequence length="157" mass="17345">MSLILGTFLFSVASALIPVLNAEVYLAAIPHSQDRALWLAVVAGTGQTLGKIIWYYAGIHSMKISWLARKMETEKWQASYQKWHQRIVGRPVLAGAICFASAFSGFPPLAIIAVLAGSLRMNFAVFVVTCLIGRILRFWLVLEGADWVKDVVPHLFG</sequence>
<evidence type="ECO:0000256" key="1">
    <source>
        <dbReference type="ARBA" id="ARBA00010792"/>
    </source>
</evidence>
<evidence type="ECO:0000313" key="3">
    <source>
        <dbReference type="EMBL" id="RNL63775.1"/>
    </source>
</evidence>
<keyword evidence="2" id="KW-0472">Membrane</keyword>
<dbReference type="PANTHER" id="PTHR42709">
    <property type="entry name" value="ALKALINE PHOSPHATASE LIKE PROTEIN"/>
    <property type="match status" value="1"/>
</dbReference>